<protein>
    <submittedName>
        <fullName evidence="1">Glutathione S-transferase family protein</fullName>
    </submittedName>
</protein>
<reference evidence="1" key="1">
    <citation type="submission" date="2021-01" db="EMBL/GenBank/DDBJ databases">
        <authorList>
            <person name="Sun Q."/>
        </authorList>
    </citation>
    <scope>NUCLEOTIDE SEQUENCE</scope>
    <source>
        <strain evidence="1">YIM B02566</strain>
    </source>
</reference>
<proteinExistence type="predicted"/>
<accession>A0ACC5R6R3</accession>
<gene>
    <name evidence="1" type="ORF">JHL16_18495</name>
</gene>
<evidence type="ECO:0000313" key="2">
    <source>
        <dbReference type="Proteomes" id="UP000616151"/>
    </source>
</evidence>
<name>A0ACC5R6R3_9HYPH</name>
<evidence type="ECO:0000313" key="1">
    <source>
        <dbReference type="EMBL" id="MBK1868349.1"/>
    </source>
</evidence>
<keyword evidence="2" id="KW-1185">Reference proteome</keyword>
<dbReference type="Proteomes" id="UP000616151">
    <property type="component" value="Unassembled WGS sequence"/>
</dbReference>
<sequence>MKLYSAPGPNSYRVRIFMAEKGIELPIVPIDFGTREHKSPEFLKLNSLGQVPVLELDDGDVVTESVAICRFLEALHPTPSLFGADAKSQGKVEMWNRRMEQEVFATMGNVVLHTDEFFKERQTQVPAFAEAQRQAIPVKWAWLDREMSDGRPYLAGDEFSMADISGMVTLWIAEVFDFEVPATLSHVQRWSKSLHERPSWNA</sequence>
<dbReference type="EMBL" id="JAENHL010000007">
    <property type="protein sequence ID" value="MBK1868349.1"/>
    <property type="molecule type" value="Genomic_DNA"/>
</dbReference>
<organism evidence="1 2">
    <name type="scientific">Taklimakanibacter albus</name>
    <dbReference type="NCBI Taxonomy" id="2800327"/>
    <lineage>
        <taxon>Bacteria</taxon>
        <taxon>Pseudomonadati</taxon>
        <taxon>Pseudomonadota</taxon>
        <taxon>Alphaproteobacteria</taxon>
        <taxon>Hyphomicrobiales</taxon>
        <taxon>Aestuariivirgaceae</taxon>
        <taxon>Taklimakanibacter</taxon>
    </lineage>
</organism>
<comment type="caution">
    <text evidence="1">The sequence shown here is derived from an EMBL/GenBank/DDBJ whole genome shotgun (WGS) entry which is preliminary data.</text>
</comment>